<evidence type="ECO:0000313" key="1">
    <source>
        <dbReference type="EMBL" id="KAL0345896.1"/>
    </source>
</evidence>
<comment type="caution">
    <text evidence="1">The sequence shown here is derived from an EMBL/GenBank/DDBJ whole genome shotgun (WGS) entry which is preliminary data.</text>
</comment>
<dbReference type="PANTHER" id="PTHR35218">
    <property type="entry name" value="RNASE H DOMAIN-CONTAINING PROTEIN"/>
    <property type="match status" value="1"/>
</dbReference>
<reference evidence="1" key="1">
    <citation type="submission" date="2020-06" db="EMBL/GenBank/DDBJ databases">
        <authorList>
            <person name="Li T."/>
            <person name="Hu X."/>
            <person name="Zhang T."/>
            <person name="Song X."/>
            <person name="Zhang H."/>
            <person name="Dai N."/>
            <person name="Sheng W."/>
            <person name="Hou X."/>
            <person name="Wei L."/>
        </authorList>
    </citation>
    <scope>NUCLEOTIDE SEQUENCE</scope>
    <source>
        <strain evidence="1">G02</strain>
        <tissue evidence="1">Leaf</tissue>
    </source>
</reference>
<dbReference type="AlphaFoldDB" id="A0AAW2NTQ8"/>
<proteinExistence type="predicted"/>
<dbReference type="Gene3D" id="3.60.10.10">
    <property type="entry name" value="Endonuclease/exonuclease/phosphatase"/>
    <property type="match status" value="1"/>
</dbReference>
<evidence type="ECO:0008006" key="2">
    <source>
        <dbReference type="Google" id="ProtNLM"/>
    </source>
</evidence>
<dbReference type="InterPro" id="IPR036691">
    <property type="entry name" value="Endo/exonu/phosph_ase_sf"/>
</dbReference>
<dbReference type="SUPFAM" id="SSF56219">
    <property type="entry name" value="DNase I-like"/>
    <property type="match status" value="1"/>
</dbReference>
<dbReference type="EMBL" id="JACGWJ010000019">
    <property type="protein sequence ID" value="KAL0345896.1"/>
    <property type="molecule type" value="Genomic_DNA"/>
</dbReference>
<name>A0AAW2NTQ8_SESRA</name>
<protein>
    <recommendedName>
        <fullName evidence="2">Reverse transcriptase domain-containing protein</fullName>
    </recommendedName>
</protein>
<dbReference type="PANTHER" id="PTHR35218:SF9">
    <property type="entry name" value="ENDONUCLEASE_EXONUCLEASE_PHOSPHATASE DOMAIN-CONTAINING PROTEIN"/>
    <property type="match status" value="1"/>
</dbReference>
<sequence length="622" mass="70260">MKLLVWNCQGLRSPWRVRALNELIRLHNLSLVFLSETKCRKRKCEILKERYNMFGLNLDSQGKCGGLMLLWRKDINLVVHSLSQSHIDACVSNLEGVNGWRFTGIYGQLDAVDGMRRGVCSDSCVDSLLGLRFVLVAVLVARGSDHSPLIIDLEALNQTGSMRRRKMFHFEAMWARSAECEVLIHDLLSQEAVGDVGARILQHPISVEAGAVKRRLRSELEELLTLEEILWKQQGKAQWLNEGIETLLIFMLEQVRGNSSSPSEEAMDKVVRGMPARVSESMNEALIQPFTPDEVKLAVSQMYPYKSLWPDTFIPGRLISDNVLIAYVLNHHLAHKTWGSKGHAALKLDLSKAYDRVEWIFLERVLSYLISTAVAIEEVRGVAVSRCGPRVSYLLFTDDTLLFCQASVAFSCNAPRDVQQDLASILGVQVVNRHVKYLGLPALVGRSKREVFQNLKDKVWARLQSWRCKNLSQVGKRARPGCSFTWRSIIAAKDVIASGMRWQVGSGCSIHIWKDRWIPRPLSFQVITTPNTLSEEATVNELLTTDGDWNEDLLRAIFRGDDVNAIVGISQAHGRPDLQRWHYEKTGIYSVKSAYWLISKGLIPHCHYGPTGSKSYKKLDTP</sequence>
<reference evidence="1" key="2">
    <citation type="journal article" date="2024" name="Plant">
        <title>Genomic evolution and insights into agronomic trait innovations of Sesamum species.</title>
        <authorList>
            <person name="Miao H."/>
            <person name="Wang L."/>
            <person name="Qu L."/>
            <person name="Liu H."/>
            <person name="Sun Y."/>
            <person name="Le M."/>
            <person name="Wang Q."/>
            <person name="Wei S."/>
            <person name="Zheng Y."/>
            <person name="Lin W."/>
            <person name="Duan Y."/>
            <person name="Cao H."/>
            <person name="Xiong S."/>
            <person name="Wang X."/>
            <person name="Wei L."/>
            <person name="Li C."/>
            <person name="Ma Q."/>
            <person name="Ju M."/>
            <person name="Zhao R."/>
            <person name="Li G."/>
            <person name="Mu C."/>
            <person name="Tian Q."/>
            <person name="Mei H."/>
            <person name="Zhang T."/>
            <person name="Gao T."/>
            <person name="Zhang H."/>
        </authorList>
    </citation>
    <scope>NUCLEOTIDE SEQUENCE</scope>
    <source>
        <strain evidence="1">G02</strain>
    </source>
</reference>
<accession>A0AAW2NTQ8</accession>
<gene>
    <name evidence="1" type="ORF">Sradi_4420900</name>
</gene>
<organism evidence="1">
    <name type="scientific">Sesamum radiatum</name>
    <name type="common">Black benniseed</name>
    <dbReference type="NCBI Taxonomy" id="300843"/>
    <lineage>
        <taxon>Eukaryota</taxon>
        <taxon>Viridiplantae</taxon>
        <taxon>Streptophyta</taxon>
        <taxon>Embryophyta</taxon>
        <taxon>Tracheophyta</taxon>
        <taxon>Spermatophyta</taxon>
        <taxon>Magnoliopsida</taxon>
        <taxon>eudicotyledons</taxon>
        <taxon>Gunneridae</taxon>
        <taxon>Pentapetalae</taxon>
        <taxon>asterids</taxon>
        <taxon>lamiids</taxon>
        <taxon>Lamiales</taxon>
        <taxon>Pedaliaceae</taxon>
        <taxon>Sesamum</taxon>
    </lineage>
</organism>